<gene>
    <name evidence="4" type="ORF">K8V05_11450</name>
</gene>
<evidence type="ECO:0000256" key="1">
    <source>
        <dbReference type="SAM" id="Phobius"/>
    </source>
</evidence>
<reference evidence="4" key="2">
    <citation type="submission" date="2021-09" db="EMBL/GenBank/DDBJ databases">
        <authorList>
            <person name="Gilroy R."/>
        </authorList>
    </citation>
    <scope>NUCLEOTIDE SEQUENCE</scope>
    <source>
        <strain evidence="4">6966</strain>
    </source>
</reference>
<dbReference type="InterPro" id="IPR006860">
    <property type="entry name" value="FecR"/>
</dbReference>
<dbReference type="Gene3D" id="3.55.50.30">
    <property type="match status" value="1"/>
</dbReference>
<dbReference type="Pfam" id="PF04773">
    <property type="entry name" value="FecR"/>
    <property type="match status" value="1"/>
</dbReference>
<comment type="caution">
    <text evidence="4">The sequence shown here is derived from an EMBL/GenBank/DDBJ whole genome shotgun (WGS) entry which is preliminary data.</text>
</comment>
<dbReference type="Pfam" id="PF16344">
    <property type="entry name" value="FecR_C"/>
    <property type="match status" value="1"/>
</dbReference>
<dbReference type="InterPro" id="IPR032508">
    <property type="entry name" value="FecR_C"/>
</dbReference>
<keyword evidence="1" id="KW-0472">Membrane</keyword>
<evidence type="ECO:0000313" key="4">
    <source>
        <dbReference type="EMBL" id="HJF71360.1"/>
    </source>
</evidence>
<evidence type="ECO:0000259" key="3">
    <source>
        <dbReference type="Pfam" id="PF16344"/>
    </source>
</evidence>
<evidence type="ECO:0000259" key="2">
    <source>
        <dbReference type="Pfam" id="PF04773"/>
    </source>
</evidence>
<feature type="domain" description="Protein FecR C-terminal" evidence="3">
    <location>
        <begin position="312"/>
        <end position="380"/>
    </location>
</feature>
<organism evidence="4 5">
    <name type="scientific">Butyricimonas virosa</name>
    <dbReference type="NCBI Taxonomy" id="544645"/>
    <lineage>
        <taxon>Bacteria</taxon>
        <taxon>Pseudomonadati</taxon>
        <taxon>Bacteroidota</taxon>
        <taxon>Bacteroidia</taxon>
        <taxon>Bacteroidales</taxon>
        <taxon>Odoribacteraceae</taxon>
        <taxon>Butyricimonas</taxon>
    </lineage>
</organism>
<dbReference type="AlphaFoldDB" id="A0A921KZ34"/>
<dbReference type="EMBL" id="DYVS01000207">
    <property type="protein sequence ID" value="HJF71360.1"/>
    <property type="molecule type" value="Genomic_DNA"/>
</dbReference>
<keyword evidence="1" id="KW-0812">Transmembrane</keyword>
<feature type="domain" description="FecR protein" evidence="2">
    <location>
        <begin position="176"/>
        <end position="271"/>
    </location>
</feature>
<keyword evidence="1" id="KW-1133">Transmembrane helix</keyword>
<feature type="transmembrane region" description="Helical" evidence="1">
    <location>
        <begin position="81"/>
        <end position="101"/>
    </location>
</feature>
<dbReference type="FunFam" id="2.60.120.1440:FF:000001">
    <property type="entry name" value="Putative anti-sigma factor"/>
    <property type="match status" value="1"/>
</dbReference>
<evidence type="ECO:0000313" key="5">
    <source>
        <dbReference type="Proteomes" id="UP000742098"/>
    </source>
</evidence>
<dbReference type="Gene3D" id="2.60.120.1440">
    <property type="match status" value="1"/>
</dbReference>
<dbReference type="GO" id="GO:0016989">
    <property type="term" value="F:sigma factor antagonist activity"/>
    <property type="evidence" value="ECO:0007669"/>
    <property type="project" value="TreeGrafter"/>
</dbReference>
<accession>A0A921KZ34</accession>
<dbReference type="PANTHER" id="PTHR30273:SF2">
    <property type="entry name" value="PROTEIN FECR"/>
    <property type="match status" value="1"/>
</dbReference>
<dbReference type="InterPro" id="IPR012373">
    <property type="entry name" value="Ferrdict_sens_TM"/>
</dbReference>
<dbReference type="Proteomes" id="UP000742098">
    <property type="component" value="Unassembled WGS sequence"/>
</dbReference>
<proteinExistence type="predicted"/>
<protein>
    <submittedName>
        <fullName evidence="4">FecR domain-containing protein</fullName>
    </submittedName>
</protein>
<sequence length="382" mass="43816">MDNLQERYRMAELIAKQLTGTIILEEERELRTWAEGHGEEYKYVQDGVREELDQVGTINVIGEWEVFAGRSGLRKRIIRKMWYYVAAVFVGICMVMGVLVMRENPEPKKLAVMDIRQQVKNFKATLILEDGREVMIQDSARKVITTTKGTEVVSLGNELRYGKKDSVERKEIVYNTLRIPQGGEYKLVLADGTTVWLNSESSLKYPVHFAGGQREVWMEGEVCFEVAKNEKQPFVVHANKAEVTVLGTLFNVEAYSDEKTVTTTLVHGKVQVVQGSESYVMEPDEQVVIDEGRFTVKKVVAEDFVRWTSGVFSFTEASLEMIMDKLARWYDVEVFFQDSSLKNLHITLEVRRYDRIADILTKMEKMGLVQFDISNGTIIVHR</sequence>
<name>A0A921KZ34_9BACT</name>
<dbReference type="PANTHER" id="PTHR30273">
    <property type="entry name" value="PERIPLASMIC SIGNAL SENSOR AND SIGMA FACTOR ACTIVATOR FECR-RELATED"/>
    <property type="match status" value="1"/>
</dbReference>
<reference evidence="4" key="1">
    <citation type="journal article" date="2021" name="PeerJ">
        <title>Extensive microbial diversity within the chicken gut microbiome revealed by metagenomics and culture.</title>
        <authorList>
            <person name="Gilroy R."/>
            <person name="Ravi A."/>
            <person name="Getino M."/>
            <person name="Pursley I."/>
            <person name="Horton D.L."/>
            <person name="Alikhan N.F."/>
            <person name="Baker D."/>
            <person name="Gharbi K."/>
            <person name="Hall N."/>
            <person name="Watson M."/>
            <person name="Adriaenssens E.M."/>
            <person name="Foster-Nyarko E."/>
            <person name="Jarju S."/>
            <person name="Secka A."/>
            <person name="Antonio M."/>
            <person name="Oren A."/>
            <person name="Chaudhuri R.R."/>
            <person name="La Ragione R."/>
            <person name="Hildebrand F."/>
            <person name="Pallen M.J."/>
        </authorList>
    </citation>
    <scope>NUCLEOTIDE SEQUENCE</scope>
    <source>
        <strain evidence="4">6966</strain>
    </source>
</reference>